<keyword evidence="2" id="KW-0342">GTP-binding</keyword>
<name>B6AAU6_CRYMR</name>
<dbReference type="RefSeq" id="XP_002139847.1">
    <property type="nucleotide sequence ID" value="XM_002139811.1"/>
</dbReference>
<keyword evidence="4" id="KW-0251">Elongation factor</keyword>
<dbReference type="Proteomes" id="UP000001460">
    <property type="component" value="Unassembled WGS sequence"/>
</dbReference>
<evidence type="ECO:0000259" key="3">
    <source>
        <dbReference type="PROSITE" id="PS51722"/>
    </source>
</evidence>
<dbReference type="eggNOG" id="KOG0458">
    <property type="taxonomic scope" value="Eukaryota"/>
</dbReference>
<dbReference type="GeneID" id="6995257"/>
<protein>
    <submittedName>
        <fullName evidence="4">Elongation factor Tu GTP binding domain-containing protein</fullName>
    </submittedName>
</protein>
<dbReference type="PRINTS" id="PR00315">
    <property type="entry name" value="ELONGATNFCT"/>
</dbReference>
<dbReference type="PANTHER" id="PTHR23115">
    <property type="entry name" value="TRANSLATION FACTOR"/>
    <property type="match status" value="1"/>
</dbReference>
<organism evidence="4 5">
    <name type="scientific">Cryptosporidium muris (strain RN66)</name>
    <dbReference type="NCBI Taxonomy" id="441375"/>
    <lineage>
        <taxon>Eukaryota</taxon>
        <taxon>Sar</taxon>
        <taxon>Alveolata</taxon>
        <taxon>Apicomplexa</taxon>
        <taxon>Conoidasida</taxon>
        <taxon>Coccidia</taxon>
        <taxon>Eucoccidiorida</taxon>
        <taxon>Eimeriorina</taxon>
        <taxon>Cryptosporidiidae</taxon>
        <taxon>Cryptosporidium</taxon>
    </lineage>
</organism>
<dbReference type="EMBL" id="DS989727">
    <property type="protein sequence ID" value="EEA05498.1"/>
    <property type="molecule type" value="Genomic_DNA"/>
</dbReference>
<dbReference type="VEuPathDB" id="CryptoDB:CMU_025040"/>
<dbReference type="InterPro" id="IPR050100">
    <property type="entry name" value="TRAFAC_GTPase_members"/>
</dbReference>
<feature type="domain" description="Tr-type G" evidence="3">
    <location>
        <begin position="1"/>
        <end position="224"/>
    </location>
</feature>
<gene>
    <name evidence="4" type="ORF">CMU_025040</name>
</gene>
<proteinExistence type="predicted"/>
<dbReference type="STRING" id="441375.B6AAU6"/>
<dbReference type="Gene3D" id="3.40.50.300">
    <property type="entry name" value="P-loop containing nucleotide triphosphate hydrolases"/>
    <property type="match status" value="1"/>
</dbReference>
<dbReference type="SUPFAM" id="SSF50447">
    <property type="entry name" value="Translation proteins"/>
    <property type="match status" value="1"/>
</dbReference>
<dbReference type="InterPro" id="IPR009000">
    <property type="entry name" value="Transl_B-barrel_sf"/>
</dbReference>
<dbReference type="GO" id="GO:0003924">
    <property type="term" value="F:GTPase activity"/>
    <property type="evidence" value="ECO:0007669"/>
    <property type="project" value="InterPro"/>
</dbReference>
<dbReference type="AlphaFoldDB" id="B6AAU6"/>
<dbReference type="Gene3D" id="2.40.30.10">
    <property type="entry name" value="Translation factors"/>
    <property type="match status" value="1"/>
</dbReference>
<evidence type="ECO:0000256" key="2">
    <source>
        <dbReference type="ARBA" id="ARBA00023134"/>
    </source>
</evidence>
<dbReference type="GO" id="GO:0005525">
    <property type="term" value="F:GTP binding"/>
    <property type="evidence" value="ECO:0007669"/>
    <property type="project" value="UniProtKB-KW"/>
</dbReference>
<keyword evidence="5" id="KW-1185">Reference proteome</keyword>
<keyword evidence="1" id="KW-0547">Nucleotide-binding</keyword>
<evidence type="ECO:0000256" key="1">
    <source>
        <dbReference type="ARBA" id="ARBA00022741"/>
    </source>
</evidence>
<accession>B6AAU6</accession>
<evidence type="ECO:0000313" key="5">
    <source>
        <dbReference type="Proteomes" id="UP000001460"/>
    </source>
</evidence>
<dbReference type="InterPro" id="IPR000795">
    <property type="entry name" value="T_Tr_GTP-bd_dom"/>
</dbReference>
<sequence>YVVVVGHVDAGKSTLMGHLFVKLGLIDESVIRKYKRESNLIGKGSFAYAWIFDECDDERRRGVTINVCSKSFEVDDCIVTIFDTPGHKDFIPSTYAATILAESAILVIDCDNFNQRFTKGLIKEHLLFIISGNLLNLIVVINKMDLRNWDIQIYNNIKQKISNFIANINFCKIKNICFIPVSALYGINIIEQIIQDQDFASWYKGPCIYQILENIAKIKIYESKIIQDNREKCQCFKDNNYTEFIACITDIISSSSNETKISIIINSGILNIGDNLSVLPINTTIKCKSIILGNGKHVTVCKGPIFVNSLIISSNIPLYPGHLIVSNISNRNNQTLTIPYYIYPVAILNRIFVQPIFIMDNIQKTNLYWNIPGKSFMLYFHTQTIDAILVSINKDNNIYEFETAQNVAVCLKCDCNYISNFSKISVRMSGVTVLIGYIIKNS</sequence>
<dbReference type="OrthoDB" id="342024at2759"/>
<keyword evidence="4" id="KW-0648">Protein biosynthesis</keyword>
<dbReference type="InterPro" id="IPR005225">
    <property type="entry name" value="Small_GTP-bd"/>
</dbReference>
<dbReference type="Pfam" id="PF00009">
    <property type="entry name" value="GTP_EFTU"/>
    <property type="match status" value="1"/>
</dbReference>
<dbReference type="InterPro" id="IPR027417">
    <property type="entry name" value="P-loop_NTPase"/>
</dbReference>
<dbReference type="NCBIfam" id="TIGR00231">
    <property type="entry name" value="small_GTP"/>
    <property type="match status" value="1"/>
</dbReference>
<dbReference type="GO" id="GO:0003746">
    <property type="term" value="F:translation elongation factor activity"/>
    <property type="evidence" value="ECO:0007669"/>
    <property type="project" value="UniProtKB-KW"/>
</dbReference>
<feature type="non-terminal residue" evidence="4">
    <location>
        <position position="1"/>
    </location>
</feature>
<dbReference type="SUPFAM" id="SSF52540">
    <property type="entry name" value="P-loop containing nucleoside triphosphate hydrolases"/>
    <property type="match status" value="1"/>
</dbReference>
<evidence type="ECO:0000313" key="4">
    <source>
        <dbReference type="EMBL" id="EEA05498.1"/>
    </source>
</evidence>
<reference evidence="4" key="1">
    <citation type="submission" date="2008-06" db="EMBL/GenBank/DDBJ databases">
        <authorList>
            <person name="Lorenzi H."/>
            <person name="Inman J."/>
            <person name="Miller J."/>
            <person name="Schobel S."/>
            <person name="Amedeo P."/>
            <person name="Caler E.V."/>
            <person name="da Silva J."/>
        </authorList>
    </citation>
    <scope>NUCLEOTIDE SEQUENCE [LARGE SCALE GENOMIC DNA]</scope>
    <source>
        <strain evidence="4">RN66</strain>
    </source>
</reference>
<dbReference type="PROSITE" id="PS51722">
    <property type="entry name" value="G_TR_2"/>
    <property type="match status" value="1"/>
</dbReference>